<accession>A0AC35TYF5</accession>
<dbReference type="Proteomes" id="UP000095286">
    <property type="component" value="Unplaced"/>
</dbReference>
<protein>
    <submittedName>
        <fullName evidence="2">UBIQUITIN_CONJUGAT_2 domain-containing protein</fullName>
    </submittedName>
</protein>
<organism evidence="1 2">
    <name type="scientific">Rhabditophanes sp. KR3021</name>
    <dbReference type="NCBI Taxonomy" id="114890"/>
    <lineage>
        <taxon>Eukaryota</taxon>
        <taxon>Metazoa</taxon>
        <taxon>Ecdysozoa</taxon>
        <taxon>Nematoda</taxon>
        <taxon>Chromadorea</taxon>
        <taxon>Rhabditida</taxon>
        <taxon>Tylenchina</taxon>
        <taxon>Panagrolaimomorpha</taxon>
        <taxon>Strongyloidoidea</taxon>
        <taxon>Alloionematidae</taxon>
        <taxon>Rhabditophanes</taxon>
    </lineage>
</organism>
<dbReference type="WBParaSite" id="RSKR_0000583200.1">
    <property type="protein sequence ID" value="RSKR_0000583200.1"/>
    <property type="gene ID" value="RSKR_0000583200"/>
</dbReference>
<reference evidence="2" key="1">
    <citation type="submission" date="2016-11" db="UniProtKB">
        <authorList>
            <consortium name="WormBaseParasite"/>
        </authorList>
    </citation>
    <scope>IDENTIFICATION</scope>
    <source>
        <strain evidence="2">KR3021</strain>
    </source>
</reference>
<evidence type="ECO:0000313" key="2">
    <source>
        <dbReference type="WBParaSite" id="RSKR_0000583200.1"/>
    </source>
</evidence>
<proteinExistence type="predicted"/>
<evidence type="ECO:0000313" key="1">
    <source>
        <dbReference type="Proteomes" id="UP000095286"/>
    </source>
</evidence>
<sequence>MEIQNPFQISWDTIPHKTFSDFFFASIAKYGGSLAMVDHESNKQWRYSEIKDWTEKCVLRLKEIGVNNTSRVALITTTTVEVIFVHLACSMLGAIVVCVNAYGSVDEIWSYVDAAEATHAICETSLIAKVEDVRKKAILRGAGRIKIVKSLDDVLCDSRISTITKQTSRLTQRTISCADMEGALALLSAKDDEEAKEKGESLVNGNTTHDKGDTTVKAGAIPFMLIFSSGTVGTPKPIIYHQQSLIVNLLQLVNPLFDYPQPKDRFLLPLSIHHLFGIVSAYYALYCGSTLVCMQKFALKTAYEAIQKHKITHIHLTPFMVYSMATDPQLESSTFESVKSIITAGAPLDVQMARKVKGLTKVKDMRQVYGISELGGIFTWSHHGCDKVESVGVPLPGMLMKVINLETKALCFPRQQGHLFISGPQIIPAFYKNPKAVLEFIDTQSYYRTGDAAWYDEDGYIHIVDRIKDMIKCKNVLLCPSDVEGILREHPGIDDCAVVGRPDHMSGECPAAFVVKNAAYPLLSTAEVRQHVAGQIATFKELRGGVFFISEIPRSFCGKVLRRYLKQFWDRERQGIAKETTTINGVTIATSVPVSVVKSSAVSSAKRLSVASSKSITLLKPSSATTTPVKKATAKVAPPKNTPSKPTTKTSTSKLPSNLHDIHFSFAGHGESDYAGGVYHGRILLPADYPMHPPDFFMCNLSGRFHSNAKICLSNTSFHPDEWSPAFGIQTAIMGFISVFYEESPGGIGSIKAPPFLRRNMAQHARRVYCAHCNCYIFAVQKGQKDFTFRIQPLEEGEIPKPFFNPNEEDLDIREFPDTPAIATITRNAQTNTPSESFFDSTLNLILLGILFSTFAFVYFFIILKG</sequence>
<name>A0AC35TYF5_9BILA</name>